<name>A0AAD7DAU6_MYCRO</name>
<protein>
    <submittedName>
        <fullName evidence="1">Uncharacterized protein</fullName>
    </submittedName>
</protein>
<proteinExistence type="predicted"/>
<dbReference type="Proteomes" id="UP001221757">
    <property type="component" value="Unassembled WGS sequence"/>
</dbReference>
<reference evidence="1" key="1">
    <citation type="submission" date="2023-03" db="EMBL/GenBank/DDBJ databases">
        <title>Massive genome expansion in bonnet fungi (Mycena s.s.) driven by repeated elements and novel gene families across ecological guilds.</title>
        <authorList>
            <consortium name="Lawrence Berkeley National Laboratory"/>
            <person name="Harder C.B."/>
            <person name="Miyauchi S."/>
            <person name="Viragh M."/>
            <person name="Kuo A."/>
            <person name="Thoen E."/>
            <person name="Andreopoulos B."/>
            <person name="Lu D."/>
            <person name="Skrede I."/>
            <person name="Drula E."/>
            <person name="Henrissat B."/>
            <person name="Morin E."/>
            <person name="Kohler A."/>
            <person name="Barry K."/>
            <person name="LaButti K."/>
            <person name="Morin E."/>
            <person name="Salamov A."/>
            <person name="Lipzen A."/>
            <person name="Mereny Z."/>
            <person name="Hegedus B."/>
            <person name="Baldrian P."/>
            <person name="Stursova M."/>
            <person name="Weitz H."/>
            <person name="Taylor A."/>
            <person name="Grigoriev I.V."/>
            <person name="Nagy L.G."/>
            <person name="Martin F."/>
            <person name="Kauserud H."/>
        </authorList>
    </citation>
    <scope>NUCLEOTIDE SEQUENCE</scope>
    <source>
        <strain evidence="1">CBHHK067</strain>
    </source>
</reference>
<organism evidence="1 2">
    <name type="scientific">Mycena rosella</name>
    <name type="common">Pink bonnet</name>
    <name type="synonym">Agaricus rosellus</name>
    <dbReference type="NCBI Taxonomy" id="1033263"/>
    <lineage>
        <taxon>Eukaryota</taxon>
        <taxon>Fungi</taxon>
        <taxon>Dikarya</taxon>
        <taxon>Basidiomycota</taxon>
        <taxon>Agaricomycotina</taxon>
        <taxon>Agaricomycetes</taxon>
        <taxon>Agaricomycetidae</taxon>
        <taxon>Agaricales</taxon>
        <taxon>Marasmiineae</taxon>
        <taxon>Mycenaceae</taxon>
        <taxon>Mycena</taxon>
    </lineage>
</organism>
<keyword evidence="2" id="KW-1185">Reference proteome</keyword>
<evidence type="ECO:0000313" key="2">
    <source>
        <dbReference type="Proteomes" id="UP001221757"/>
    </source>
</evidence>
<accession>A0AAD7DAU6</accession>
<dbReference type="AlphaFoldDB" id="A0AAD7DAU6"/>
<comment type="caution">
    <text evidence="1">The sequence shown here is derived from an EMBL/GenBank/DDBJ whole genome shotgun (WGS) entry which is preliminary data.</text>
</comment>
<evidence type="ECO:0000313" key="1">
    <source>
        <dbReference type="EMBL" id="KAJ7686896.1"/>
    </source>
</evidence>
<sequence>MGVAIGDVGRITGDGIFDFFFNIYLPADHPINANTPKDFYPMPAYAAVDVFHLYHAPGNYVSAPSVQKVDLDQSTNVFPGGEFTFNCEAPRGAVLALPHGGHLEKLENLDPIREYAAQHAESWYRYINGARGRGLSNGSLYLATGREKSQSWGMASFNSVREEFQVTYKPTPGAGSLHNYRWRGIHARRNPARDKTYDSGAEGSRNQTTFIHGLSISLGTGIWGRLFGNVEISPIVDVQLGNNKGDFTASSSQGSPMFSWFFNFFGGRSTTGGKHYGNSGDEIVISNFPPVSKIFNPAEVINQHLLHRTQHANVVMSHDDDWCDILQDDGTSSVVQDPSEFLQRINDQFDVMDKYGATFLISKCAPNIWDKNTAVQLGIGSRPRYTGGQGGRGGNAYGG</sequence>
<dbReference type="EMBL" id="JARKIE010000092">
    <property type="protein sequence ID" value="KAJ7686896.1"/>
    <property type="molecule type" value="Genomic_DNA"/>
</dbReference>
<feature type="non-terminal residue" evidence="1">
    <location>
        <position position="399"/>
    </location>
</feature>
<gene>
    <name evidence="1" type="ORF">B0H17DRAFT_1013209</name>
</gene>